<feature type="non-terminal residue" evidence="2">
    <location>
        <position position="1"/>
    </location>
</feature>
<name>A0AAD5GGR6_AMBAR</name>
<feature type="compositionally biased region" description="Basic and acidic residues" evidence="1">
    <location>
        <begin position="1"/>
        <end position="12"/>
    </location>
</feature>
<sequence length="128" mass="14771">ERERESERERAGKRGGGPGRLPATIHPIAPLHPVIMNPQYRRHRRPYTRHPHHRSQLQMLCSSPPPSNLEWLCCVLRRRDGRGQGRFPAPTLGKYLKLYSHLLCVVVVNTKIFKTYSNATLSFGFFTN</sequence>
<protein>
    <submittedName>
        <fullName evidence="2">Uncharacterized protein</fullName>
    </submittedName>
</protein>
<gene>
    <name evidence="2" type="ORF">M8C21_024260</name>
</gene>
<organism evidence="2 3">
    <name type="scientific">Ambrosia artemisiifolia</name>
    <name type="common">Common ragweed</name>
    <dbReference type="NCBI Taxonomy" id="4212"/>
    <lineage>
        <taxon>Eukaryota</taxon>
        <taxon>Viridiplantae</taxon>
        <taxon>Streptophyta</taxon>
        <taxon>Embryophyta</taxon>
        <taxon>Tracheophyta</taxon>
        <taxon>Spermatophyta</taxon>
        <taxon>Magnoliopsida</taxon>
        <taxon>eudicotyledons</taxon>
        <taxon>Gunneridae</taxon>
        <taxon>Pentapetalae</taxon>
        <taxon>asterids</taxon>
        <taxon>campanulids</taxon>
        <taxon>Asterales</taxon>
        <taxon>Asteraceae</taxon>
        <taxon>Asteroideae</taxon>
        <taxon>Heliantheae alliance</taxon>
        <taxon>Heliantheae</taxon>
        <taxon>Ambrosia</taxon>
    </lineage>
</organism>
<feature type="region of interest" description="Disordered" evidence="1">
    <location>
        <begin position="1"/>
        <end position="26"/>
    </location>
</feature>
<reference evidence="2" key="1">
    <citation type="submission" date="2022-06" db="EMBL/GenBank/DDBJ databases">
        <title>Uncovering the hologenomic basis of an extraordinary plant invasion.</title>
        <authorList>
            <person name="Bieker V.C."/>
            <person name="Martin M.D."/>
            <person name="Gilbert T."/>
            <person name="Hodgins K."/>
            <person name="Battlay P."/>
            <person name="Petersen B."/>
            <person name="Wilson J."/>
        </authorList>
    </citation>
    <scope>NUCLEOTIDE SEQUENCE</scope>
    <source>
        <strain evidence="2">AA19_3_7</strain>
        <tissue evidence="2">Leaf</tissue>
    </source>
</reference>
<comment type="caution">
    <text evidence="2">The sequence shown here is derived from an EMBL/GenBank/DDBJ whole genome shotgun (WGS) entry which is preliminary data.</text>
</comment>
<keyword evidence="3" id="KW-1185">Reference proteome</keyword>
<dbReference type="EMBL" id="JAMZMK010008565">
    <property type="protein sequence ID" value="KAI7739796.1"/>
    <property type="molecule type" value="Genomic_DNA"/>
</dbReference>
<dbReference type="AlphaFoldDB" id="A0AAD5GGR6"/>
<proteinExistence type="predicted"/>
<evidence type="ECO:0000313" key="3">
    <source>
        <dbReference type="Proteomes" id="UP001206925"/>
    </source>
</evidence>
<dbReference type="Proteomes" id="UP001206925">
    <property type="component" value="Unassembled WGS sequence"/>
</dbReference>
<evidence type="ECO:0000256" key="1">
    <source>
        <dbReference type="SAM" id="MobiDB-lite"/>
    </source>
</evidence>
<accession>A0AAD5GGR6</accession>
<evidence type="ECO:0000313" key="2">
    <source>
        <dbReference type="EMBL" id="KAI7739796.1"/>
    </source>
</evidence>